<keyword evidence="1" id="KW-0812">Transmembrane</keyword>
<feature type="transmembrane region" description="Helical" evidence="1">
    <location>
        <begin position="683"/>
        <end position="702"/>
    </location>
</feature>
<name>A0A6J7DI95_9ZZZZ</name>
<feature type="transmembrane region" description="Helical" evidence="1">
    <location>
        <begin position="501"/>
        <end position="519"/>
    </location>
</feature>
<dbReference type="InterPro" id="IPR029044">
    <property type="entry name" value="Nucleotide-diphossugar_trans"/>
</dbReference>
<protein>
    <submittedName>
        <fullName evidence="2">Unannotated protein</fullName>
    </submittedName>
</protein>
<dbReference type="InterPro" id="IPR050834">
    <property type="entry name" value="Glycosyltransf_2"/>
</dbReference>
<proteinExistence type="predicted"/>
<accession>A0A6J7DI95</accession>
<dbReference type="EMBL" id="CAFBLW010000011">
    <property type="protein sequence ID" value="CAB4870151.1"/>
    <property type="molecule type" value="Genomic_DNA"/>
</dbReference>
<dbReference type="AlphaFoldDB" id="A0A6J7DI95"/>
<dbReference type="PANTHER" id="PTHR43685">
    <property type="entry name" value="GLYCOSYLTRANSFERASE"/>
    <property type="match status" value="1"/>
</dbReference>
<dbReference type="PANTHER" id="PTHR43685:SF3">
    <property type="entry name" value="SLR2126 PROTEIN"/>
    <property type="match status" value="1"/>
</dbReference>
<feature type="transmembrane region" description="Helical" evidence="1">
    <location>
        <begin position="604"/>
        <end position="625"/>
    </location>
</feature>
<evidence type="ECO:0000256" key="1">
    <source>
        <dbReference type="SAM" id="Phobius"/>
    </source>
</evidence>
<evidence type="ECO:0000313" key="2">
    <source>
        <dbReference type="EMBL" id="CAB4870151.1"/>
    </source>
</evidence>
<dbReference type="SUPFAM" id="SSF53448">
    <property type="entry name" value="Nucleotide-diphospho-sugar transferases"/>
    <property type="match status" value="1"/>
</dbReference>
<organism evidence="2">
    <name type="scientific">freshwater metagenome</name>
    <dbReference type="NCBI Taxonomy" id="449393"/>
    <lineage>
        <taxon>unclassified sequences</taxon>
        <taxon>metagenomes</taxon>
        <taxon>ecological metagenomes</taxon>
    </lineage>
</organism>
<gene>
    <name evidence="2" type="ORF">UFOPK3461_00277</name>
</gene>
<sequence length="1018" mass="111150">MTSHRVTAILVVHDGATWLPQVVAAISSQKRKVDSIIAVDTGSEDSSVKLLKGARIPVLSLDRDAGFGQAISYAVSTLPELDIDYNKENDVEEWLWIIHDDLAPHNKALRYLLEALEDRPNVVMAGPKLLGWHDHSHLLEVGISITANGARWTGLEPSEYDQGQRDGIHDVLSVSTAGALIRRDVFEELDGFDPNLELFRDDVDFGWRVRTAGHTVIAVTDALAYHAEASASERRSVDVQGAFLHRPRLLDRRNAAYVLLANSSWWMLPLLAGQILFGAALRAIGYLFAKLPGYASDEILAIGSLLFKPNELIAARKFRKKHRLVSPRIVAQFIPPRSSQIRANFARSFDWLREQIFPEQALDQSVPAKSVISLEDEDLLEPKSRSAWWTLLKRPLFLMVTGLTLISLAWSRHRFGALSGGSLPAQLHGASDLWSAYFSGWHNVGMGSTNPSPPWIPVIAIASILTLGNVPLFMTLFFIAAPILISLSMYSLLRTLTEKRWLAAAASVLYAISPIAISANNTGRFGLLVVMGLFPFVIKLSKNWYEIENVKARKIAQVSCILGLAFAFAPQALLALLGLMVYAVVKDYFFFERNFKSTIFIERIKRRVVVVGFTFLMNIPWSLALIVHPHRLLLDAGYAIAGGGPNYAILGNPGGPGALPWWNISPMFAVLIIALFSVTRARVFAEFGLALLMVATLFSSISLTGNGTAASDPIYAGTFIAIATILAIISGVIMLDKLRETLIQTHLNFRHYAAALLLAVSAIYGVATIGWITTQGAVSPVQSGAPEVLPAFLAVERDAKTVVLRVQDKNDYALNFYVARGGDVTLGQPDVAPFESKPISEAVRNIADGSGLSSGTTLAAHGIKYLFFKSPVNPSIVRTIDGLGGFTRASSTSAGVSWKVIGNAGQLVFTPASGESQVLVLNKQSGTYSVPSTGIVTLTENFSRGWQLSQNGKRLARSRSALDLPVFSVTEPGEVELFYDGTLRRGWLSLQIVILVTVITLALPAGRRRREISEEELA</sequence>
<keyword evidence="1" id="KW-0472">Membrane</keyword>
<feature type="transmembrane region" description="Helical" evidence="1">
    <location>
        <begin position="986"/>
        <end position="1005"/>
    </location>
</feature>
<feature type="transmembrane region" description="Helical" evidence="1">
    <location>
        <begin position="661"/>
        <end position="678"/>
    </location>
</feature>
<keyword evidence="1" id="KW-1133">Transmembrane helix</keyword>
<reference evidence="2" key="1">
    <citation type="submission" date="2020-05" db="EMBL/GenBank/DDBJ databases">
        <authorList>
            <person name="Chiriac C."/>
            <person name="Salcher M."/>
            <person name="Ghai R."/>
            <person name="Kavagutti S V."/>
        </authorList>
    </citation>
    <scope>NUCLEOTIDE SEQUENCE</scope>
</reference>
<dbReference type="Pfam" id="PF13641">
    <property type="entry name" value="Glyco_tranf_2_3"/>
    <property type="match status" value="1"/>
</dbReference>
<feature type="transmembrane region" description="Helical" evidence="1">
    <location>
        <begin position="714"/>
        <end position="735"/>
    </location>
</feature>
<feature type="transmembrane region" description="Helical" evidence="1">
    <location>
        <begin position="561"/>
        <end position="584"/>
    </location>
</feature>
<feature type="transmembrane region" description="Helical" evidence="1">
    <location>
        <begin position="755"/>
        <end position="773"/>
    </location>
</feature>
<dbReference type="Gene3D" id="3.90.550.10">
    <property type="entry name" value="Spore Coat Polysaccharide Biosynthesis Protein SpsA, Chain A"/>
    <property type="match status" value="1"/>
</dbReference>